<protein>
    <submittedName>
        <fullName evidence="2">Uncharacterized protein</fullName>
    </submittedName>
</protein>
<dbReference type="EMBL" id="JADCNM010000011">
    <property type="protein sequence ID" value="KAG0462867.1"/>
    <property type="molecule type" value="Genomic_DNA"/>
</dbReference>
<keyword evidence="1" id="KW-0732">Signal</keyword>
<feature type="signal peptide" evidence="1">
    <location>
        <begin position="1"/>
        <end position="26"/>
    </location>
</feature>
<dbReference type="AlphaFoldDB" id="A0A835Q7T4"/>
<comment type="caution">
    <text evidence="2">The sequence shown here is derived from an EMBL/GenBank/DDBJ whole genome shotgun (WGS) entry which is preliminary data.</text>
</comment>
<evidence type="ECO:0000313" key="3">
    <source>
        <dbReference type="Proteomes" id="UP000639772"/>
    </source>
</evidence>
<organism evidence="2 3">
    <name type="scientific">Vanilla planifolia</name>
    <name type="common">Vanilla</name>
    <dbReference type="NCBI Taxonomy" id="51239"/>
    <lineage>
        <taxon>Eukaryota</taxon>
        <taxon>Viridiplantae</taxon>
        <taxon>Streptophyta</taxon>
        <taxon>Embryophyta</taxon>
        <taxon>Tracheophyta</taxon>
        <taxon>Spermatophyta</taxon>
        <taxon>Magnoliopsida</taxon>
        <taxon>Liliopsida</taxon>
        <taxon>Asparagales</taxon>
        <taxon>Orchidaceae</taxon>
        <taxon>Vanilloideae</taxon>
        <taxon>Vanilleae</taxon>
        <taxon>Vanilla</taxon>
    </lineage>
</organism>
<reference evidence="2 3" key="1">
    <citation type="journal article" date="2020" name="Nat. Food">
        <title>A phased Vanilla planifolia genome enables genetic improvement of flavour and production.</title>
        <authorList>
            <person name="Hasing T."/>
            <person name="Tang H."/>
            <person name="Brym M."/>
            <person name="Khazi F."/>
            <person name="Huang T."/>
            <person name="Chambers A.H."/>
        </authorList>
    </citation>
    <scope>NUCLEOTIDE SEQUENCE [LARGE SCALE GENOMIC DNA]</scope>
    <source>
        <tissue evidence="2">Leaf</tissue>
    </source>
</reference>
<evidence type="ECO:0000256" key="1">
    <source>
        <dbReference type="SAM" id="SignalP"/>
    </source>
</evidence>
<sequence>MSLPARSQIWILFFHLLQLLSSPVRGFYLPGSYPIKYKIGDTVSVKVNSLTSIETEMPFRNHDSAENLGELLMGIASRTLLTASACS</sequence>
<gene>
    <name evidence="2" type="ORF">HPP92_021343</name>
</gene>
<name>A0A835Q7T4_VANPL</name>
<dbReference type="Proteomes" id="UP000639772">
    <property type="component" value="Chromosome 11"/>
</dbReference>
<evidence type="ECO:0000313" key="2">
    <source>
        <dbReference type="EMBL" id="KAG0462867.1"/>
    </source>
</evidence>
<proteinExistence type="predicted"/>
<dbReference type="OrthoDB" id="1693034at2759"/>
<accession>A0A835Q7T4</accession>
<feature type="chain" id="PRO_5036465825" evidence="1">
    <location>
        <begin position="27"/>
        <end position="87"/>
    </location>
</feature>